<evidence type="ECO:0000313" key="4">
    <source>
        <dbReference type="Proteomes" id="UP000722791"/>
    </source>
</evidence>
<dbReference type="PANTHER" id="PTHR47181:SF2">
    <property type="entry name" value="BRCA1 C TERMINUS DOMAIN CONTAINING PROTEIN, EXPRESSED"/>
    <property type="match status" value="1"/>
</dbReference>
<feature type="region of interest" description="Disordered" evidence="1">
    <location>
        <begin position="602"/>
        <end position="637"/>
    </location>
</feature>
<feature type="compositionally biased region" description="Polar residues" evidence="1">
    <location>
        <begin position="668"/>
        <end position="690"/>
    </location>
</feature>
<comment type="caution">
    <text evidence="3">The sequence shown here is derived from an EMBL/GenBank/DDBJ whole genome shotgun (WGS) entry which is preliminary data.</text>
</comment>
<feature type="compositionally biased region" description="Basic and acidic residues" evidence="1">
    <location>
        <begin position="703"/>
        <end position="715"/>
    </location>
</feature>
<feature type="region of interest" description="Disordered" evidence="1">
    <location>
        <begin position="350"/>
        <end position="390"/>
    </location>
</feature>
<feature type="region of interest" description="Disordered" evidence="1">
    <location>
        <begin position="1076"/>
        <end position="1097"/>
    </location>
</feature>
<feature type="region of interest" description="Disordered" evidence="1">
    <location>
        <begin position="1215"/>
        <end position="1281"/>
    </location>
</feature>
<feature type="region of interest" description="Disordered" evidence="1">
    <location>
        <begin position="658"/>
        <end position="764"/>
    </location>
</feature>
<accession>A0A8J4D7L3</accession>
<dbReference type="EMBL" id="BNCQ01000004">
    <property type="protein sequence ID" value="GIL97310.1"/>
    <property type="molecule type" value="Genomic_DNA"/>
</dbReference>
<feature type="region of interest" description="Disordered" evidence="1">
    <location>
        <begin position="1111"/>
        <end position="1137"/>
    </location>
</feature>
<feature type="compositionally biased region" description="Polar residues" evidence="1">
    <location>
        <begin position="358"/>
        <end position="378"/>
    </location>
</feature>
<feature type="compositionally biased region" description="Low complexity" evidence="1">
    <location>
        <begin position="884"/>
        <end position="901"/>
    </location>
</feature>
<gene>
    <name evidence="3" type="ORF">Vretimale_2791</name>
</gene>
<feature type="region of interest" description="Disordered" evidence="1">
    <location>
        <begin position="425"/>
        <end position="449"/>
    </location>
</feature>
<organism evidence="3 4">
    <name type="scientific">Volvox reticuliferus</name>
    <dbReference type="NCBI Taxonomy" id="1737510"/>
    <lineage>
        <taxon>Eukaryota</taxon>
        <taxon>Viridiplantae</taxon>
        <taxon>Chlorophyta</taxon>
        <taxon>core chlorophytes</taxon>
        <taxon>Chlorophyceae</taxon>
        <taxon>CS clade</taxon>
        <taxon>Chlamydomonadales</taxon>
        <taxon>Volvocaceae</taxon>
        <taxon>Volvox</taxon>
    </lineage>
</organism>
<feature type="region of interest" description="Disordered" evidence="1">
    <location>
        <begin position="880"/>
        <end position="910"/>
    </location>
</feature>
<feature type="region of interest" description="Disordered" evidence="1">
    <location>
        <begin position="987"/>
        <end position="1044"/>
    </location>
</feature>
<feature type="compositionally biased region" description="Basic and acidic residues" evidence="1">
    <location>
        <begin position="262"/>
        <end position="272"/>
    </location>
</feature>
<sequence length="1599" mass="167573">MSTDLNLVHDNLKAGIFSGLAFVVHLAGPQHRGFPKDKDSFTNQLRKHVLKKICSNGGIVVGVEDRLVIGATHIIASHERQRVVQEAYLAQGQGTCVQIYGPQWVLACIDNQQLIVNEEEYLGVMAGPHDPGVPGFRDFTNHIRVSGVPPDRKDFRMLLLYWVECMGGRSANETAAMDTSHVLTWNADTLTPAQLAVEQRYPHVRHVHYTWLMHCRSSWEMVDDAPFRLVPPHAVSFHDGSRGQIKQPQQHGITNSTQPVHEQQEEQQRQQENRQSLGIGFSAPCGTDKQQTPVPAACIMLKSDVAFPDCGVRQPKLTPAARRLPVVKQEPSGDCRPAGLTHPFAMESGPIHGRLSRSPHSGEQGRQQQNAGCITGNTPLDERPCSVPQSGGDVGSWIEFGHGSGGEGGCNRPDEGLQPSGMVGGIQQQMQQSERQQQVQERHEDDKQEQISEDLVIHAGLKARCRLSPGQGGPGASVFLDGTLPPQKEPVDLDQMPRQRQTVVPLPSPGDQLVRSSHGHFSNTTKDSQYGRPASAGFAPNPDRGQPGHCPGQGSCVADDAPGGSTDHARGYQANGAAGCLSSGSTHIHCNGAGANRLSRCRRNSTSTEASPVNNCTPPPAVPPSDGQPQGHRSNRDAQGIAEGAVCAEGVDRSLDGEASRAECLADPSTSGPPESTSIHETTQVATSRESPTRLRQGACLARHADAPGDAKSDDVQDGNHGSEGGCRNGSEAEEQKRLVCGGKGGSPQMEAGKVAGTSCARGSPWRAPGPVTEILAAVRRGQLSVLQPSGPAPLKARSDTSIAQAAATAVMDVDGVGTSICRPDRMDEGPNAGPTALLIGNEDEATKWGKQRGRGQLRWWRMSDAKPPPAVLAAITASPVEPGGSASGASGDDKGSGNSDQDMTQYATQTATPEEQLAADRLPSKGTDAFDGVTGGIEEALEPGACNGDECNAGDLSKRVEGGDGRDTRKDAMEVDPVPQHRIAVRGRASHRSNARARAAADAITACPEGRPPHRRRRPVDSQPDVGEGTAPRTTDTRCPPTSDLEAAAIPNNVAGVDPATMTNYVAELGKRLEAGAEGEPARRPAKRRRRGQADEAVAVDAAQTAAVAATSAGRVDTEKPCQAGGGMRVDGPGPRDSAEVAGITIARPGGDVEALGNGALEDCGGHSANGRAGVVSAGRRGRVLQKPIAGSEAPPSGMLPEACCHLGPNGCRDDDKRRGSCKSQQTRGISISRAAEEGDQEAQPQSQLCGKAKARKARVTKTSTTASLSSPAEGGREVAGLSEDAVVADVGEGSVAAGPVGPSRKTKGRCNNPQASVDETAVFSVAVTQPGASQRPHGRAGGGCTSPLGMGRKLVFALSGFTADERARYGATLKALHLPYVPVNNDWDPRINALLAPSLKRSDKTVCAMAAGAWLLRANYLSACQGLTEREAGGTIKGSGTGVAPEDFELHECEDGPAVISTGAPAHWRKRLAARGAGGRAFSGLRVLIPPGLPPPLDSATLARMLGAGGGVAVVKSGPSAAKGCHVGVVPPGFKQEDKLVASLRAVDATVVAPAYVVDWVSHPRGSLAQHYRHETTPGEALAALERDRGMIVIDED</sequence>
<dbReference type="PROSITE" id="PS50172">
    <property type="entry name" value="BRCT"/>
    <property type="match status" value="2"/>
</dbReference>
<feature type="region of interest" description="Disordered" evidence="1">
    <location>
        <begin position="942"/>
        <end position="972"/>
    </location>
</feature>
<protein>
    <recommendedName>
        <fullName evidence="2">BRCT domain-containing protein</fullName>
    </recommendedName>
</protein>
<feature type="region of interest" description="Disordered" evidence="1">
    <location>
        <begin position="238"/>
        <end position="288"/>
    </location>
</feature>
<dbReference type="InterPro" id="IPR001357">
    <property type="entry name" value="BRCT_dom"/>
</dbReference>
<feature type="domain" description="BRCT" evidence="2">
    <location>
        <begin position="12"/>
        <end position="122"/>
    </location>
</feature>
<proteinExistence type="predicted"/>
<feature type="compositionally biased region" description="Polar residues" evidence="1">
    <location>
        <begin position="519"/>
        <end position="528"/>
    </location>
</feature>
<evidence type="ECO:0000256" key="1">
    <source>
        <dbReference type="SAM" id="MobiDB-lite"/>
    </source>
</evidence>
<evidence type="ECO:0000313" key="3">
    <source>
        <dbReference type="EMBL" id="GIL97310.1"/>
    </source>
</evidence>
<dbReference type="PANTHER" id="PTHR47181">
    <property type="entry name" value="BRCA1 C TERMINUS DOMAIN CONTAINING PROTEIN, EXPRESSED"/>
    <property type="match status" value="1"/>
</dbReference>
<feature type="region of interest" description="Disordered" evidence="1">
    <location>
        <begin position="466"/>
        <end position="570"/>
    </location>
</feature>
<reference evidence="3" key="1">
    <citation type="journal article" date="2021" name="Proc. Natl. Acad. Sci. U.S.A.">
        <title>Three genomes in the algal genus Volvox reveal the fate of a haploid sex-determining region after a transition to homothallism.</title>
        <authorList>
            <person name="Yamamoto K."/>
            <person name="Hamaji T."/>
            <person name="Kawai-Toyooka H."/>
            <person name="Matsuzaki R."/>
            <person name="Takahashi F."/>
            <person name="Nishimura Y."/>
            <person name="Kawachi M."/>
            <person name="Noguchi H."/>
            <person name="Minakuchi Y."/>
            <person name="Umen J.G."/>
            <person name="Toyoda A."/>
            <person name="Nozaki H."/>
        </authorList>
    </citation>
    <scope>NUCLEOTIDE SEQUENCE</scope>
    <source>
        <strain evidence="3">NIES-3785</strain>
    </source>
</reference>
<feature type="compositionally biased region" description="Low complexity" evidence="1">
    <location>
        <begin position="997"/>
        <end position="1007"/>
    </location>
</feature>
<dbReference type="InterPro" id="IPR044254">
    <property type="entry name" value="At4g02110-like"/>
</dbReference>
<feature type="compositionally biased region" description="Polar residues" evidence="1">
    <location>
        <begin position="244"/>
        <end position="261"/>
    </location>
</feature>
<evidence type="ECO:0000259" key="2">
    <source>
        <dbReference type="PROSITE" id="PS50172"/>
    </source>
</evidence>
<dbReference type="Proteomes" id="UP000722791">
    <property type="component" value="Unassembled WGS sequence"/>
</dbReference>
<feature type="compositionally biased region" description="Polar residues" evidence="1">
    <location>
        <begin position="604"/>
        <end position="616"/>
    </location>
</feature>
<feature type="compositionally biased region" description="Basic and acidic residues" evidence="1">
    <location>
        <begin position="440"/>
        <end position="449"/>
    </location>
</feature>
<dbReference type="InterPro" id="IPR036420">
    <property type="entry name" value="BRCT_dom_sf"/>
</dbReference>
<feature type="compositionally biased region" description="Low complexity" evidence="1">
    <location>
        <begin position="425"/>
        <end position="439"/>
    </location>
</feature>
<dbReference type="Gene3D" id="3.40.50.10190">
    <property type="entry name" value="BRCT domain"/>
    <property type="match status" value="2"/>
</dbReference>
<dbReference type="SUPFAM" id="SSF52113">
    <property type="entry name" value="BRCT domain"/>
    <property type="match status" value="2"/>
</dbReference>
<feature type="domain" description="BRCT" evidence="2">
    <location>
        <begin position="163"/>
        <end position="229"/>
    </location>
</feature>
<feature type="compositionally biased region" description="Basic and acidic residues" evidence="1">
    <location>
        <begin position="957"/>
        <end position="972"/>
    </location>
</feature>
<feature type="compositionally biased region" description="Basic residues" evidence="1">
    <location>
        <begin position="987"/>
        <end position="996"/>
    </location>
</feature>
<name>A0A8J4D7L3_9CHLO</name>